<feature type="compositionally biased region" description="Basic residues" evidence="1">
    <location>
        <begin position="892"/>
        <end position="901"/>
    </location>
</feature>
<feature type="compositionally biased region" description="Polar residues" evidence="1">
    <location>
        <begin position="877"/>
        <end position="891"/>
    </location>
</feature>
<feature type="region of interest" description="Disordered" evidence="1">
    <location>
        <begin position="200"/>
        <end position="227"/>
    </location>
</feature>
<gene>
    <name evidence="2" type="ORF">IPOD504_LOCUS7984</name>
</gene>
<protein>
    <submittedName>
        <fullName evidence="2">Uncharacterized protein</fullName>
    </submittedName>
</protein>
<sequence>MAPPPEYDKEPKAPDKSVTNITTDDSKVLYNLVKEQQNNSDHKPSNSAANADVENNKHVGALDDGQLRALLDEAIAYKRPKDREGKSSLFKELLEEVEQDEQACEAAARVVTGPRGGARRPGHGRRALPHSNSLQDLMAAALAAEPPRQRAHAHPPPASVSARAHHGGSLPSGVDTSSMLGEEPTRGGYLATVRCVNPPPLSERRVSASDTNAPLDHDHNRRGKQSFPMTYTARATLEIGGSSVCTGRAVTTTTPSNQVRTAAAAPPAARPARHNGTLRRHQIPAHQIAVADDGSRPKRETSVDRDRPPPNDHTHDHYASQRNSAALRSDEVWTKSVESWYEGLNNYFIPSGASRSRSGAGRVPCAAPVMRNRSDVSRSRNFAGEEYGLDATEPLADMMQIRNEHKAAVESEPESIAMMEDWEKQKVKKESARNVSTKDSHTRSKLNVKSKKCLVVPALSATNPKSFRNTTIGSITEDTLNRRFCESLNESHNASGYKKRENEFRNDLNASIAKSQTGIDNCEDPSKGQTLKSKHFVEEYEGIPLAPTEAKDSRVYEMLDISRSNFSECTDRIEMTNISSKDSGRKCSFSKFVDEQQKLFEKLQAGHEIDKEVLDTKESDEDTGKVNNNKLRSNTNNNLHETNNENYGKIKDSELNRAENVTVASEIEERFDNPTTATLPTKRPSLTNTPIDDPNSKAVQLKYPKTVVKGDADRNEPDSCKRSTLTVLLLENLFRGADKLFPGVRVLSGSEIDSAIPFSCITTPEVVASCNTTTSTGQPATAVDPKPLQPGPGYRAVSCLTGEQQPRRAAPTPAPPPAPPASPAHQQPRSVISSSFNGLPLTRPGYGSGAAAASVCTAAAAGTAAADECKKSLDENGNSVQGFSSPLSGSSQHKKPRRKKSSKNETVIKSQEIDGYQGNKDLNEVLRFIESNAEGARGAKAGGGRAKHKDDAEDKAAKKRSTERRKDAARGKVKRATSMEELSRTKLEDLTDKPAARTEPAKPAKPERRSWGDDAREPRDAFYLQGAEPKEPAEPAELTDFQTVTKKRKPRRRPDEPEPPRRAPRPAPPSDRSNDSNDDMDSVHSLPAEGRAAAPPPPAHASYADIARTRHNIPDLIESCNYYAEGEPEGGGERARRDAAPEAAAAPAPADGDYPALLETRAARRRDKGAARPARKERPAPDVVADRRPPVILLDCASRPRDMDGVTFGFDINEQLVGGARRPRCDLVRDALEGGGAAPVSVPLGGGAALRYVPPAHARHDQRHLHQIVDYVGAAWEDVVRCGSGKVRYFSE</sequence>
<name>A0ABN8IA19_9NEOP</name>
<proteinExistence type="predicted"/>
<feature type="region of interest" description="Disordered" evidence="1">
    <location>
        <begin position="1"/>
        <end position="60"/>
    </location>
</feature>
<evidence type="ECO:0000313" key="2">
    <source>
        <dbReference type="EMBL" id="CAH2051882.1"/>
    </source>
</evidence>
<feature type="compositionally biased region" description="Low complexity" evidence="1">
    <location>
        <begin position="627"/>
        <end position="646"/>
    </location>
</feature>
<dbReference type="EMBL" id="OW152832">
    <property type="protein sequence ID" value="CAH2051882.1"/>
    <property type="molecule type" value="Genomic_DNA"/>
</dbReference>
<evidence type="ECO:0000313" key="3">
    <source>
        <dbReference type="Proteomes" id="UP000837857"/>
    </source>
</evidence>
<feature type="compositionally biased region" description="Pro residues" evidence="1">
    <location>
        <begin position="812"/>
        <end position="822"/>
    </location>
</feature>
<feature type="region of interest" description="Disordered" evidence="1">
    <location>
        <begin position="674"/>
        <end position="696"/>
    </location>
</feature>
<feature type="compositionally biased region" description="Basic and acidic residues" evidence="1">
    <location>
        <begin position="427"/>
        <end position="442"/>
    </location>
</feature>
<evidence type="ECO:0000256" key="1">
    <source>
        <dbReference type="SAM" id="MobiDB-lite"/>
    </source>
</evidence>
<feature type="region of interest" description="Disordered" evidence="1">
    <location>
        <begin position="252"/>
        <end position="329"/>
    </location>
</feature>
<feature type="compositionally biased region" description="Basic and acidic residues" evidence="1">
    <location>
        <begin position="977"/>
        <end position="1020"/>
    </location>
</feature>
<keyword evidence="3" id="KW-1185">Reference proteome</keyword>
<feature type="region of interest" description="Disordered" evidence="1">
    <location>
        <begin position="1124"/>
        <end position="1154"/>
    </location>
</feature>
<feature type="non-terminal residue" evidence="2">
    <location>
        <position position="1"/>
    </location>
</feature>
<feature type="compositionally biased region" description="Basic and acidic residues" evidence="1">
    <location>
        <begin position="1"/>
        <end position="15"/>
    </location>
</feature>
<feature type="compositionally biased region" description="Low complexity" evidence="1">
    <location>
        <begin position="1141"/>
        <end position="1154"/>
    </location>
</feature>
<feature type="compositionally biased region" description="Polar residues" evidence="1">
    <location>
        <begin position="34"/>
        <end position="49"/>
    </location>
</feature>
<feature type="compositionally biased region" description="Basic residues" evidence="1">
    <location>
        <begin position="117"/>
        <end position="128"/>
    </location>
</feature>
<feature type="compositionally biased region" description="Basic residues" evidence="1">
    <location>
        <begin position="271"/>
        <end position="283"/>
    </location>
</feature>
<feature type="compositionally biased region" description="Basic and acidic residues" evidence="1">
    <location>
        <begin position="1131"/>
        <end position="1140"/>
    </location>
</feature>
<feature type="region of interest" description="Disordered" evidence="1">
    <location>
        <begin position="877"/>
        <end position="920"/>
    </location>
</feature>
<feature type="region of interest" description="Disordered" evidence="1">
    <location>
        <begin position="109"/>
        <end position="185"/>
    </location>
</feature>
<feature type="region of interest" description="Disordered" evidence="1">
    <location>
        <begin position="772"/>
        <end position="837"/>
    </location>
</feature>
<feature type="region of interest" description="Disordered" evidence="1">
    <location>
        <begin position="427"/>
        <end position="446"/>
    </location>
</feature>
<feature type="region of interest" description="Disordered" evidence="1">
    <location>
        <begin position="934"/>
        <end position="1107"/>
    </location>
</feature>
<feature type="compositionally biased region" description="Basic and acidic residues" evidence="1">
    <location>
        <begin position="293"/>
        <end position="319"/>
    </location>
</feature>
<feature type="region of interest" description="Disordered" evidence="1">
    <location>
        <begin position="615"/>
        <end position="646"/>
    </location>
</feature>
<reference evidence="2" key="1">
    <citation type="submission" date="2022-03" db="EMBL/GenBank/DDBJ databases">
        <authorList>
            <person name="Martin H S."/>
        </authorList>
    </citation>
    <scope>NUCLEOTIDE SEQUENCE</scope>
</reference>
<dbReference type="Proteomes" id="UP000837857">
    <property type="component" value="Chromosome 20"/>
</dbReference>
<organism evidence="2 3">
    <name type="scientific">Iphiclides podalirius</name>
    <name type="common">scarce swallowtail</name>
    <dbReference type="NCBI Taxonomy" id="110791"/>
    <lineage>
        <taxon>Eukaryota</taxon>
        <taxon>Metazoa</taxon>
        <taxon>Ecdysozoa</taxon>
        <taxon>Arthropoda</taxon>
        <taxon>Hexapoda</taxon>
        <taxon>Insecta</taxon>
        <taxon>Pterygota</taxon>
        <taxon>Neoptera</taxon>
        <taxon>Endopterygota</taxon>
        <taxon>Lepidoptera</taxon>
        <taxon>Glossata</taxon>
        <taxon>Ditrysia</taxon>
        <taxon>Papilionoidea</taxon>
        <taxon>Papilionidae</taxon>
        <taxon>Papilioninae</taxon>
        <taxon>Iphiclides</taxon>
    </lineage>
</organism>
<accession>A0ABN8IA19</accession>
<feature type="compositionally biased region" description="Polar residues" evidence="1">
    <location>
        <begin position="674"/>
        <end position="690"/>
    </location>
</feature>